<dbReference type="SMART" id="SM00155">
    <property type="entry name" value="PLDc"/>
    <property type="match status" value="2"/>
</dbReference>
<dbReference type="InterPro" id="IPR001736">
    <property type="entry name" value="PLipase_D/transphosphatidylase"/>
</dbReference>
<comment type="caution">
    <text evidence="2">The sequence shown here is derived from an EMBL/GenBank/DDBJ whole genome shotgun (WGS) entry which is preliminary data.</text>
</comment>
<dbReference type="AlphaFoldDB" id="A0AAJ0BFF2"/>
<feature type="domain" description="PLD phosphodiesterase" evidence="1">
    <location>
        <begin position="618"/>
        <end position="645"/>
    </location>
</feature>
<gene>
    <name evidence="2" type="ORF">QBC47DRAFT_442096</name>
</gene>
<evidence type="ECO:0000259" key="1">
    <source>
        <dbReference type="PROSITE" id="PS50035"/>
    </source>
</evidence>
<dbReference type="Gene3D" id="3.30.870.10">
    <property type="entry name" value="Endonuclease Chain A"/>
    <property type="match status" value="2"/>
</dbReference>
<dbReference type="PANTHER" id="PTHR21248">
    <property type="entry name" value="CARDIOLIPIN SYNTHASE"/>
    <property type="match status" value="1"/>
</dbReference>
<dbReference type="Proteomes" id="UP001239445">
    <property type="component" value="Unassembled WGS sequence"/>
</dbReference>
<proteinExistence type="predicted"/>
<protein>
    <recommendedName>
        <fullName evidence="1">PLD phosphodiesterase domain-containing protein</fullName>
    </recommendedName>
</protein>
<dbReference type="GO" id="GO:0003824">
    <property type="term" value="F:catalytic activity"/>
    <property type="evidence" value="ECO:0007669"/>
    <property type="project" value="InterPro"/>
</dbReference>
<dbReference type="PANTHER" id="PTHR21248:SF22">
    <property type="entry name" value="PHOSPHOLIPASE D"/>
    <property type="match status" value="1"/>
</dbReference>
<dbReference type="PROSITE" id="PS50035">
    <property type="entry name" value="PLD"/>
    <property type="match status" value="1"/>
</dbReference>
<evidence type="ECO:0000313" key="2">
    <source>
        <dbReference type="EMBL" id="KAK1757295.1"/>
    </source>
</evidence>
<sequence length="680" mass="76554">MAKTLQDLEKIINKIDPGPNPQMAGVSYEKTFNVSLGFGRTESPPSFHVSIPRSVWPPGDTPDAEANWSPPTGSVLEEAFIDTLAESAAPLQVIVKGEETFRPNLEGDFFIDITHLGGNVSDFFIEKTRTHPYEGKSIADKIVTIVNGLGSAKNVRPIIRFLIGIWGDDTVNIGSKAWTNTVAAEFRNMFWNGDEPRITNRKAELYVGFYGPDFTPSLQTDASTKEKDAKDFEAPAKEAAEWLKLLLSKFSDTLKGTSTGEGIMASVEKYNADFIVTTLMRRGFPGISWNHGKILAVNGTHIMTGGANYWAEYKVGEAKIYDTQAKIHGEAAVSAHKYCNYFWSYLHRNHITDSRCYLRKANLSSKETKAWTPRDKDNVFEVPMFFANKKTTDKAVSTTQAAGTIPVLTVAKLGDWHGKMTEVQFPVQMIDALRDLALNIVWHLVQTLPPWFKLGALSEITRFREQVEDDNVDIQRTLAQMNIHPAAWASRRVRVQAILAAKKSVKMSVEHFAFYGLDPKRQKEWKEVVDSVEAAAKKKWDGYLWPYDLFYAFGECIRNKVTIEAILSPHGTGGYDDRLLLQDYRDRLADVMNTIALGDNETEVNKYFKLRRIAGANKDRANHSKVVCIDDELLYVGSDNAYPSFNEEHGVWIETKATIDAWRTGCWDHLWKLSQNDKAV</sequence>
<keyword evidence="3" id="KW-1185">Reference proteome</keyword>
<dbReference type="SUPFAM" id="SSF56024">
    <property type="entry name" value="Phospholipase D/nuclease"/>
    <property type="match status" value="2"/>
</dbReference>
<reference evidence="2" key="1">
    <citation type="submission" date="2023-06" db="EMBL/GenBank/DDBJ databases">
        <title>Genome-scale phylogeny and comparative genomics of the fungal order Sordariales.</title>
        <authorList>
            <consortium name="Lawrence Berkeley National Laboratory"/>
            <person name="Hensen N."/>
            <person name="Bonometti L."/>
            <person name="Westerberg I."/>
            <person name="Brannstrom I.O."/>
            <person name="Guillou S."/>
            <person name="Cros-Aarteil S."/>
            <person name="Calhoun S."/>
            <person name="Haridas S."/>
            <person name="Kuo A."/>
            <person name="Mondo S."/>
            <person name="Pangilinan J."/>
            <person name="Riley R."/>
            <person name="Labutti K."/>
            <person name="Andreopoulos B."/>
            <person name="Lipzen A."/>
            <person name="Chen C."/>
            <person name="Yanf M."/>
            <person name="Daum C."/>
            <person name="Ng V."/>
            <person name="Clum A."/>
            <person name="Steindorff A."/>
            <person name="Ohm R."/>
            <person name="Martin F."/>
            <person name="Silar P."/>
            <person name="Natvig D."/>
            <person name="Lalanne C."/>
            <person name="Gautier V."/>
            <person name="Ament-Velasquez S.L."/>
            <person name="Kruys A."/>
            <person name="Hutchinson M.I."/>
            <person name="Powell A.J."/>
            <person name="Barry K."/>
            <person name="Miller A.N."/>
            <person name="Grigoriev I.V."/>
            <person name="Debuchy R."/>
            <person name="Gladieux P."/>
            <person name="Thoren M.H."/>
            <person name="Johannesson H."/>
        </authorList>
    </citation>
    <scope>NUCLEOTIDE SEQUENCE</scope>
    <source>
        <strain evidence="2">PSN4</strain>
    </source>
</reference>
<accession>A0AAJ0BFF2</accession>
<name>A0AAJ0BFF2_9PEZI</name>
<organism evidence="2 3">
    <name type="scientific">Echria macrotheca</name>
    <dbReference type="NCBI Taxonomy" id="438768"/>
    <lineage>
        <taxon>Eukaryota</taxon>
        <taxon>Fungi</taxon>
        <taxon>Dikarya</taxon>
        <taxon>Ascomycota</taxon>
        <taxon>Pezizomycotina</taxon>
        <taxon>Sordariomycetes</taxon>
        <taxon>Sordariomycetidae</taxon>
        <taxon>Sordariales</taxon>
        <taxon>Schizotheciaceae</taxon>
        <taxon>Echria</taxon>
    </lineage>
</organism>
<evidence type="ECO:0000313" key="3">
    <source>
        <dbReference type="Proteomes" id="UP001239445"/>
    </source>
</evidence>
<dbReference type="EMBL" id="MU839830">
    <property type="protein sequence ID" value="KAK1757295.1"/>
    <property type="molecule type" value="Genomic_DNA"/>
</dbReference>